<dbReference type="Proteomes" id="UP000199202">
    <property type="component" value="Unassembled WGS sequence"/>
</dbReference>
<feature type="signal peptide" evidence="1">
    <location>
        <begin position="1"/>
        <end position="29"/>
    </location>
</feature>
<evidence type="ECO:0000256" key="1">
    <source>
        <dbReference type="SAM" id="SignalP"/>
    </source>
</evidence>
<evidence type="ECO:0000313" key="2">
    <source>
        <dbReference type="EMBL" id="SDM20535.1"/>
    </source>
</evidence>
<evidence type="ECO:0000313" key="3">
    <source>
        <dbReference type="Proteomes" id="UP000199202"/>
    </source>
</evidence>
<dbReference type="AlphaFoldDB" id="A0A1G9RDL5"/>
<gene>
    <name evidence="2" type="ORF">SAMN05421869_13830</name>
</gene>
<sequence length="117" mass="12553">MTSRSTWRRALAAASIVFATVTLTETAAAAERTAPVPYCPGGYLCLLTASGSPWTVLVAEGERRSFPDGLAVLGVDNQTQLNYCVNAKPFRYGLAPGRETTHSHTVQYVSPSQVCVF</sequence>
<feature type="chain" id="PRO_5011690178" description="Peptidase inhibitor family I36" evidence="1">
    <location>
        <begin position="30"/>
        <end position="117"/>
    </location>
</feature>
<keyword evidence="1" id="KW-0732">Signal</keyword>
<dbReference type="RefSeq" id="WP_090946320.1">
    <property type="nucleotide sequence ID" value="NZ_FNDJ01000038.1"/>
</dbReference>
<dbReference type="STRING" id="633440.SAMN05421869_13830"/>
<dbReference type="OrthoDB" id="3542003at2"/>
<name>A0A1G9RDL5_9ACTN</name>
<protein>
    <recommendedName>
        <fullName evidence="4">Peptidase inhibitor family I36</fullName>
    </recommendedName>
</protein>
<reference evidence="2 3" key="1">
    <citation type="submission" date="2016-10" db="EMBL/GenBank/DDBJ databases">
        <authorList>
            <person name="de Groot N.N."/>
        </authorList>
    </citation>
    <scope>NUCLEOTIDE SEQUENCE [LARGE SCALE GENOMIC DNA]</scope>
    <source>
        <strain evidence="2 3">CGMCC 4.6533</strain>
    </source>
</reference>
<proteinExistence type="predicted"/>
<dbReference type="EMBL" id="FNDJ01000038">
    <property type="protein sequence ID" value="SDM20535.1"/>
    <property type="molecule type" value="Genomic_DNA"/>
</dbReference>
<organism evidence="2 3">
    <name type="scientific">Nonomuraea jiangxiensis</name>
    <dbReference type="NCBI Taxonomy" id="633440"/>
    <lineage>
        <taxon>Bacteria</taxon>
        <taxon>Bacillati</taxon>
        <taxon>Actinomycetota</taxon>
        <taxon>Actinomycetes</taxon>
        <taxon>Streptosporangiales</taxon>
        <taxon>Streptosporangiaceae</taxon>
        <taxon>Nonomuraea</taxon>
    </lineage>
</organism>
<keyword evidence="3" id="KW-1185">Reference proteome</keyword>
<accession>A0A1G9RDL5</accession>
<evidence type="ECO:0008006" key="4">
    <source>
        <dbReference type="Google" id="ProtNLM"/>
    </source>
</evidence>